<keyword evidence="2" id="KW-0472">Membrane</keyword>
<dbReference type="OrthoDB" id="9451547at2759"/>
<dbReference type="EMBL" id="LUEZ02000017">
    <property type="protein sequence ID" value="RDB27349.1"/>
    <property type="molecule type" value="Genomic_DNA"/>
</dbReference>
<evidence type="ECO:0000313" key="3">
    <source>
        <dbReference type="EMBL" id="RDB27349.1"/>
    </source>
</evidence>
<feature type="region of interest" description="Disordered" evidence="1">
    <location>
        <begin position="266"/>
        <end position="287"/>
    </location>
</feature>
<accession>A0A369JYC9</accession>
<dbReference type="STRING" id="39966.A0A369JYC9"/>
<evidence type="ECO:0000256" key="2">
    <source>
        <dbReference type="SAM" id="Phobius"/>
    </source>
</evidence>
<protein>
    <submittedName>
        <fullName evidence="3">Uncharacterized protein</fullName>
    </submittedName>
</protein>
<dbReference type="PANTHER" id="PTHR35043:SF7">
    <property type="entry name" value="TRANSCRIPTION FACTOR DOMAIN-CONTAINING PROTEIN"/>
    <property type="match status" value="1"/>
</dbReference>
<evidence type="ECO:0000256" key="1">
    <source>
        <dbReference type="SAM" id="MobiDB-lite"/>
    </source>
</evidence>
<sequence>MFIPLILSAGHYARIATTEPSQQGDDNQFCGNECRSVPDIVWSCLATIFACTWIAIHPNIPPQEGVVGSTITRVQILVVALLTPELIILWASRQWFAARAMAKEYEDCGWTTTHAFFALMGGFKLYVDGKPHGTILAFDLGPYIRAGQIDITEDEIQDKSKGDVLAKGFVLLQTAWFILQLFARFAKRLPVTELELATLAFAILNFVIYFFWWNKPLNLNCPVRMHVPELHPPTLYARGSTNTLHLSMDVPESFFSGSSAEIPLSSMSPPTDIQDESRFTPSPVPSPLPSDPVIGHPSRWSFFRPKLRHISSFIVMFSKLIFHYNNEDRHHSTRGVDTVPMYYYGRLTSSEKLSVSMMASVIGVIFGGTHCVAWHFQFPSDAEENLWRVSAAIITCVPVYAFLLYAGRKWSRRALYHRASTIVLITTVGILYSLARLTLLVEMFVLLRSPSPGIYRTVPWTSFIPHI</sequence>
<name>A0A369JYC9_HYPMA</name>
<feature type="transmembrane region" description="Helical" evidence="2">
    <location>
        <begin position="387"/>
        <end position="407"/>
    </location>
</feature>
<comment type="caution">
    <text evidence="3">The sequence shown here is derived from an EMBL/GenBank/DDBJ whole genome shotgun (WGS) entry which is preliminary data.</text>
</comment>
<feature type="transmembrane region" description="Helical" evidence="2">
    <location>
        <begin position="194"/>
        <end position="212"/>
    </location>
</feature>
<feature type="transmembrane region" description="Helical" evidence="2">
    <location>
        <begin position="353"/>
        <end position="375"/>
    </location>
</feature>
<dbReference type="Proteomes" id="UP000076154">
    <property type="component" value="Unassembled WGS sequence"/>
</dbReference>
<organism evidence="3 4">
    <name type="scientific">Hypsizygus marmoreus</name>
    <name type="common">White beech mushroom</name>
    <name type="synonym">Agaricus marmoreus</name>
    <dbReference type="NCBI Taxonomy" id="39966"/>
    <lineage>
        <taxon>Eukaryota</taxon>
        <taxon>Fungi</taxon>
        <taxon>Dikarya</taxon>
        <taxon>Basidiomycota</taxon>
        <taxon>Agaricomycotina</taxon>
        <taxon>Agaricomycetes</taxon>
        <taxon>Agaricomycetidae</taxon>
        <taxon>Agaricales</taxon>
        <taxon>Tricholomatineae</taxon>
        <taxon>Lyophyllaceae</taxon>
        <taxon>Hypsizygus</taxon>
    </lineage>
</organism>
<feature type="transmembrane region" description="Helical" evidence="2">
    <location>
        <begin position="419"/>
        <end position="441"/>
    </location>
</feature>
<proteinExistence type="predicted"/>
<keyword evidence="2" id="KW-0812">Transmembrane</keyword>
<evidence type="ECO:0000313" key="4">
    <source>
        <dbReference type="Proteomes" id="UP000076154"/>
    </source>
</evidence>
<gene>
    <name evidence="3" type="ORF">Hypma_004323</name>
</gene>
<dbReference type="PANTHER" id="PTHR35043">
    <property type="entry name" value="TRANSCRIPTION FACTOR DOMAIN-CONTAINING PROTEIN"/>
    <property type="match status" value="1"/>
</dbReference>
<reference evidence="3" key="1">
    <citation type="submission" date="2018-04" db="EMBL/GenBank/DDBJ databases">
        <title>Whole genome sequencing of Hypsizygus marmoreus.</title>
        <authorList>
            <person name="Choi I.-G."/>
            <person name="Min B."/>
            <person name="Kim J.-G."/>
            <person name="Kim S."/>
            <person name="Oh Y.-L."/>
            <person name="Kong W.-S."/>
            <person name="Park H."/>
            <person name="Jeong J."/>
            <person name="Song E.-S."/>
        </authorList>
    </citation>
    <scope>NUCLEOTIDE SEQUENCE [LARGE SCALE GENOMIC DNA]</scope>
    <source>
        <strain evidence="3">51987-8</strain>
    </source>
</reference>
<keyword evidence="4" id="KW-1185">Reference proteome</keyword>
<dbReference type="AlphaFoldDB" id="A0A369JYC9"/>
<keyword evidence="2" id="KW-1133">Transmembrane helix</keyword>
<dbReference type="InParanoid" id="A0A369JYC9"/>